<accession>A0A175A0J4</accession>
<protein>
    <submittedName>
        <fullName evidence="1">Uncharacterized protein</fullName>
    </submittedName>
</protein>
<proteinExistence type="predicted"/>
<organism evidence="1 2">
    <name type="scientific">[Eubacterium] siraeum</name>
    <dbReference type="NCBI Taxonomy" id="39492"/>
    <lineage>
        <taxon>Bacteria</taxon>
        <taxon>Bacillati</taxon>
        <taxon>Bacillota</taxon>
        <taxon>Clostridia</taxon>
        <taxon>Eubacteriales</taxon>
        <taxon>Oscillospiraceae</taxon>
        <taxon>Oscillospiraceae incertae sedis</taxon>
    </lineage>
</organism>
<dbReference type="AlphaFoldDB" id="A0A175A0J4"/>
<sequence>MNLFKKLSPKPQNEAVPKSIITNYSYGEIPVEVEYNIDASMERLPYDFETLKKEGIDNIIKERFIPWLKTDEFRDRDGELIFKGLKLYSIVYCYAMIDARYSHSNQQEMAGQFDFFFESGNEYTSDMMESVAMQIYVLHGHIVKVDGYEV</sequence>
<gene>
    <name evidence="1" type="ORF">ERS852540_01826</name>
</gene>
<reference evidence="1 2" key="1">
    <citation type="submission" date="2015-09" db="EMBL/GenBank/DDBJ databases">
        <authorList>
            <consortium name="Pathogen Informatics"/>
        </authorList>
    </citation>
    <scope>NUCLEOTIDE SEQUENCE [LARGE SCALE GENOMIC DNA]</scope>
    <source>
        <strain evidence="1 2">2789STDY5834928</strain>
    </source>
</reference>
<evidence type="ECO:0000313" key="1">
    <source>
        <dbReference type="EMBL" id="CUQ88950.1"/>
    </source>
</evidence>
<name>A0A175A0J4_9FIRM</name>
<dbReference type="EMBL" id="CZBY01000015">
    <property type="protein sequence ID" value="CUQ88950.1"/>
    <property type="molecule type" value="Genomic_DNA"/>
</dbReference>
<dbReference type="Proteomes" id="UP000095662">
    <property type="component" value="Unassembled WGS sequence"/>
</dbReference>
<evidence type="ECO:0000313" key="2">
    <source>
        <dbReference type="Proteomes" id="UP000095662"/>
    </source>
</evidence>